<accession>A0A3M7S6B2</accession>
<sequence length="73" mass="8224">MHRTVSQNPKLELITMDPNVFLRSIMLRHKSRHAFEPCTKVHLAHAIILLTLSTCSNSVITPLGLHQTLKALV</sequence>
<gene>
    <name evidence="1" type="ORF">BpHYR1_001079</name>
</gene>
<dbReference type="AlphaFoldDB" id="A0A3M7S6B2"/>
<organism evidence="1 2">
    <name type="scientific">Brachionus plicatilis</name>
    <name type="common">Marine rotifer</name>
    <name type="synonym">Brachionus muelleri</name>
    <dbReference type="NCBI Taxonomy" id="10195"/>
    <lineage>
        <taxon>Eukaryota</taxon>
        <taxon>Metazoa</taxon>
        <taxon>Spiralia</taxon>
        <taxon>Gnathifera</taxon>
        <taxon>Rotifera</taxon>
        <taxon>Eurotatoria</taxon>
        <taxon>Monogononta</taxon>
        <taxon>Pseudotrocha</taxon>
        <taxon>Ploima</taxon>
        <taxon>Brachionidae</taxon>
        <taxon>Brachionus</taxon>
    </lineage>
</organism>
<dbReference type="Proteomes" id="UP000276133">
    <property type="component" value="Unassembled WGS sequence"/>
</dbReference>
<name>A0A3M7S6B2_BRAPC</name>
<evidence type="ECO:0000313" key="1">
    <source>
        <dbReference type="EMBL" id="RNA31199.1"/>
    </source>
</evidence>
<keyword evidence="2" id="KW-1185">Reference proteome</keyword>
<dbReference type="EMBL" id="REGN01001971">
    <property type="protein sequence ID" value="RNA31199.1"/>
    <property type="molecule type" value="Genomic_DNA"/>
</dbReference>
<evidence type="ECO:0000313" key="2">
    <source>
        <dbReference type="Proteomes" id="UP000276133"/>
    </source>
</evidence>
<proteinExistence type="predicted"/>
<protein>
    <submittedName>
        <fullName evidence="1">Uncharacterized protein</fullName>
    </submittedName>
</protein>
<comment type="caution">
    <text evidence="1">The sequence shown here is derived from an EMBL/GenBank/DDBJ whole genome shotgun (WGS) entry which is preliminary data.</text>
</comment>
<reference evidence="1 2" key="1">
    <citation type="journal article" date="2018" name="Sci. Rep.">
        <title>Genomic signatures of local adaptation to the degree of environmental predictability in rotifers.</title>
        <authorList>
            <person name="Franch-Gras L."/>
            <person name="Hahn C."/>
            <person name="Garcia-Roger E.M."/>
            <person name="Carmona M.J."/>
            <person name="Serra M."/>
            <person name="Gomez A."/>
        </authorList>
    </citation>
    <scope>NUCLEOTIDE SEQUENCE [LARGE SCALE GENOMIC DNA]</scope>
    <source>
        <strain evidence="1">HYR1</strain>
    </source>
</reference>